<reference evidence="1 2" key="2">
    <citation type="journal article" date="2022" name="Mol. Ecol. Resour.">
        <title>The genomes of chicory, endive, great burdock and yacon provide insights into Asteraceae paleo-polyploidization history and plant inulin production.</title>
        <authorList>
            <person name="Fan W."/>
            <person name="Wang S."/>
            <person name="Wang H."/>
            <person name="Wang A."/>
            <person name="Jiang F."/>
            <person name="Liu H."/>
            <person name="Zhao H."/>
            <person name="Xu D."/>
            <person name="Zhang Y."/>
        </authorList>
    </citation>
    <scope>NUCLEOTIDE SEQUENCE [LARGE SCALE GENOMIC DNA]</scope>
    <source>
        <strain evidence="2">cv. Punajuju</strain>
        <tissue evidence="1">Leaves</tissue>
    </source>
</reference>
<dbReference type="Proteomes" id="UP001055811">
    <property type="component" value="Linkage Group LG07"/>
</dbReference>
<evidence type="ECO:0000313" key="1">
    <source>
        <dbReference type="EMBL" id="KAI3709560.1"/>
    </source>
</evidence>
<organism evidence="1 2">
    <name type="scientific">Cichorium intybus</name>
    <name type="common">Chicory</name>
    <dbReference type="NCBI Taxonomy" id="13427"/>
    <lineage>
        <taxon>Eukaryota</taxon>
        <taxon>Viridiplantae</taxon>
        <taxon>Streptophyta</taxon>
        <taxon>Embryophyta</taxon>
        <taxon>Tracheophyta</taxon>
        <taxon>Spermatophyta</taxon>
        <taxon>Magnoliopsida</taxon>
        <taxon>eudicotyledons</taxon>
        <taxon>Gunneridae</taxon>
        <taxon>Pentapetalae</taxon>
        <taxon>asterids</taxon>
        <taxon>campanulids</taxon>
        <taxon>Asterales</taxon>
        <taxon>Asteraceae</taxon>
        <taxon>Cichorioideae</taxon>
        <taxon>Cichorieae</taxon>
        <taxon>Cichoriinae</taxon>
        <taxon>Cichorium</taxon>
    </lineage>
</organism>
<accession>A0ACB9AIW2</accession>
<name>A0ACB9AIW2_CICIN</name>
<keyword evidence="2" id="KW-1185">Reference proteome</keyword>
<protein>
    <submittedName>
        <fullName evidence="1">Uncharacterized protein</fullName>
    </submittedName>
</protein>
<gene>
    <name evidence="1" type="ORF">L2E82_39324</name>
</gene>
<dbReference type="EMBL" id="CM042015">
    <property type="protein sequence ID" value="KAI3709560.1"/>
    <property type="molecule type" value="Genomic_DNA"/>
</dbReference>
<proteinExistence type="predicted"/>
<comment type="caution">
    <text evidence="1">The sequence shown here is derived from an EMBL/GenBank/DDBJ whole genome shotgun (WGS) entry which is preliminary data.</text>
</comment>
<reference evidence="2" key="1">
    <citation type="journal article" date="2022" name="Mol. Ecol. Resour.">
        <title>The genomes of chicory, endive, great burdock and yacon provide insights into Asteraceae palaeo-polyploidization history and plant inulin production.</title>
        <authorList>
            <person name="Fan W."/>
            <person name="Wang S."/>
            <person name="Wang H."/>
            <person name="Wang A."/>
            <person name="Jiang F."/>
            <person name="Liu H."/>
            <person name="Zhao H."/>
            <person name="Xu D."/>
            <person name="Zhang Y."/>
        </authorList>
    </citation>
    <scope>NUCLEOTIDE SEQUENCE [LARGE SCALE GENOMIC DNA]</scope>
    <source>
        <strain evidence="2">cv. Punajuju</strain>
    </source>
</reference>
<evidence type="ECO:0000313" key="2">
    <source>
        <dbReference type="Proteomes" id="UP001055811"/>
    </source>
</evidence>
<sequence length="136" mass="14857">MSKPPLNYQFKPISAILSTFLSFPFFLFLTQAASGHLLQQAPATSTPSAGNSLPSSSVGEIFPVSGCCRQLPEVVRTAGGVFPFSKKNSRTTAKVFRPSLRLPPFAASVFKHPLKIHGQAVHLRLHHHRLLLKVLT</sequence>